<evidence type="ECO:0000256" key="5">
    <source>
        <dbReference type="ARBA" id="ARBA00023125"/>
    </source>
</evidence>
<keyword evidence="13" id="KW-1185">Reference proteome</keyword>
<dbReference type="PROSITE" id="PS50110">
    <property type="entry name" value="RESPONSE_REGULATORY"/>
    <property type="match status" value="1"/>
</dbReference>
<evidence type="ECO:0000256" key="9">
    <source>
        <dbReference type="PROSITE-ProRule" id="PRU01091"/>
    </source>
</evidence>
<dbReference type="Gene3D" id="3.40.50.2300">
    <property type="match status" value="1"/>
</dbReference>
<feature type="DNA-binding region" description="OmpR/PhoB-type" evidence="9">
    <location>
        <begin position="128"/>
        <end position="226"/>
    </location>
</feature>
<feature type="modified residue" description="4-aspartylphosphate" evidence="8">
    <location>
        <position position="54"/>
    </location>
</feature>
<dbReference type="PROSITE" id="PS51755">
    <property type="entry name" value="OMPR_PHOB"/>
    <property type="match status" value="1"/>
</dbReference>
<keyword evidence="6" id="KW-0804">Transcription</keyword>
<dbReference type="GO" id="GO:0032993">
    <property type="term" value="C:protein-DNA complex"/>
    <property type="evidence" value="ECO:0007669"/>
    <property type="project" value="TreeGrafter"/>
</dbReference>
<dbReference type="PANTHER" id="PTHR48111">
    <property type="entry name" value="REGULATOR OF RPOS"/>
    <property type="match status" value="1"/>
</dbReference>
<name>A0A162TJR5_9CLOT</name>
<accession>A0A162TJR5</accession>
<dbReference type="InterPro" id="IPR001867">
    <property type="entry name" value="OmpR/PhoB-type_DNA-bd"/>
</dbReference>
<dbReference type="RefSeq" id="WP_066622410.1">
    <property type="nucleotide sequence ID" value="NZ_FQXL01000021.1"/>
</dbReference>
<dbReference type="Gene3D" id="1.10.10.10">
    <property type="entry name" value="Winged helix-like DNA-binding domain superfamily/Winged helix DNA-binding domain"/>
    <property type="match status" value="1"/>
</dbReference>
<evidence type="ECO:0000256" key="7">
    <source>
        <dbReference type="ARBA" id="ARBA00024867"/>
    </source>
</evidence>
<evidence type="ECO:0000256" key="8">
    <source>
        <dbReference type="PROSITE-ProRule" id="PRU00169"/>
    </source>
</evidence>
<evidence type="ECO:0000256" key="6">
    <source>
        <dbReference type="ARBA" id="ARBA00023163"/>
    </source>
</evidence>
<evidence type="ECO:0000256" key="1">
    <source>
        <dbReference type="ARBA" id="ARBA00018672"/>
    </source>
</evidence>
<keyword evidence="3" id="KW-0902">Two-component regulatory system</keyword>
<dbReference type="GO" id="GO:0006355">
    <property type="term" value="P:regulation of DNA-templated transcription"/>
    <property type="evidence" value="ECO:0007669"/>
    <property type="project" value="InterPro"/>
</dbReference>
<evidence type="ECO:0000313" key="12">
    <source>
        <dbReference type="EMBL" id="KZL92734.1"/>
    </source>
</evidence>
<dbReference type="PANTHER" id="PTHR48111:SF21">
    <property type="entry name" value="DNA-BINDING DUAL MASTER TRANSCRIPTIONAL REGULATOR RPAA"/>
    <property type="match status" value="1"/>
</dbReference>
<dbReference type="GO" id="GO:0005829">
    <property type="term" value="C:cytosol"/>
    <property type="evidence" value="ECO:0007669"/>
    <property type="project" value="TreeGrafter"/>
</dbReference>
<sequence length="234" mass="26903">MENKKILVVDDEENVSELLKLYLEAEGFVVDVADNGLEALELAVKFKPDLIILDIMLPYKDGWQVAKELRKDMDTPIIMLSAKSEESDKILGLNLGGDDYVTKPFSPGEVAARVKAILRRVKNEEQEKDILKFPYLIIDFSKYEIIVDGEQIVSTPKEVEMLWLLASNAGRVFTRDQLLNKIWGYDYLGDSRTVDTHVKRLRRKTEKGHPYTYIQTVWGVGYKFEVIKNEEESI</sequence>
<dbReference type="GO" id="GO:0000156">
    <property type="term" value="F:phosphorelay response regulator activity"/>
    <property type="evidence" value="ECO:0007669"/>
    <property type="project" value="TreeGrafter"/>
</dbReference>
<dbReference type="InterPro" id="IPR036388">
    <property type="entry name" value="WH-like_DNA-bd_sf"/>
</dbReference>
<gene>
    <name evidence="12" type="primary">srrA_5</name>
    <name evidence="12" type="ORF">CLMAG_25480</name>
</gene>
<dbReference type="InterPro" id="IPR011006">
    <property type="entry name" value="CheY-like_superfamily"/>
</dbReference>
<dbReference type="SMART" id="SM00862">
    <property type="entry name" value="Trans_reg_C"/>
    <property type="match status" value="1"/>
</dbReference>
<keyword evidence="5 9" id="KW-0238">DNA-binding</keyword>
<dbReference type="Pfam" id="PF00072">
    <property type="entry name" value="Response_reg"/>
    <property type="match status" value="1"/>
</dbReference>
<dbReference type="PATRIC" id="fig|1121326.3.peg.2550"/>
<dbReference type="Proteomes" id="UP000076603">
    <property type="component" value="Unassembled WGS sequence"/>
</dbReference>
<dbReference type="SUPFAM" id="SSF52172">
    <property type="entry name" value="CheY-like"/>
    <property type="match status" value="1"/>
</dbReference>
<proteinExistence type="predicted"/>
<dbReference type="OrthoDB" id="9802426at2"/>
<dbReference type="EMBL" id="LWAE01000002">
    <property type="protein sequence ID" value="KZL92734.1"/>
    <property type="molecule type" value="Genomic_DNA"/>
</dbReference>
<dbReference type="InterPro" id="IPR001789">
    <property type="entry name" value="Sig_transdc_resp-reg_receiver"/>
</dbReference>
<feature type="domain" description="OmpR/PhoB-type" evidence="11">
    <location>
        <begin position="128"/>
        <end position="226"/>
    </location>
</feature>
<feature type="domain" description="Response regulatory" evidence="10">
    <location>
        <begin position="5"/>
        <end position="118"/>
    </location>
</feature>
<evidence type="ECO:0000256" key="4">
    <source>
        <dbReference type="ARBA" id="ARBA00023015"/>
    </source>
</evidence>
<dbReference type="Pfam" id="PF00486">
    <property type="entry name" value="Trans_reg_C"/>
    <property type="match status" value="1"/>
</dbReference>
<dbReference type="CDD" id="cd00383">
    <property type="entry name" value="trans_reg_C"/>
    <property type="match status" value="1"/>
</dbReference>
<protein>
    <recommendedName>
        <fullName evidence="1">Stage 0 sporulation protein A homolog</fullName>
    </recommendedName>
</protein>
<reference evidence="12 13" key="1">
    <citation type="submission" date="2016-04" db="EMBL/GenBank/DDBJ databases">
        <title>Genome sequence of Clostridium magnum DSM 2767.</title>
        <authorList>
            <person name="Poehlein A."/>
            <person name="Uhlig R."/>
            <person name="Fischer R."/>
            <person name="Bahl H."/>
            <person name="Daniel R."/>
        </authorList>
    </citation>
    <scope>NUCLEOTIDE SEQUENCE [LARGE SCALE GENOMIC DNA]</scope>
    <source>
        <strain evidence="12 13">DSM 2767</strain>
    </source>
</reference>
<dbReference type="GO" id="GO:0000976">
    <property type="term" value="F:transcription cis-regulatory region binding"/>
    <property type="evidence" value="ECO:0007669"/>
    <property type="project" value="TreeGrafter"/>
</dbReference>
<dbReference type="FunFam" id="3.40.50.2300:FF:000001">
    <property type="entry name" value="DNA-binding response regulator PhoB"/>
    <property type="match status" value="1"/>
</dbReference>
<evidence type="ECO:0000256" key="2">
    <source>
        <dbReference type="ARBA" id="ARBA00022553"/>
    </source>
</evidence>
<dbReference type="CDD" id="cd17574">
    <property type="entry name" value="REC_OmpR"/>
    <property type="match status" value="1"/>
</dbReference>
<evidence type="ECO:0000259" key="10">
    <source>
        <dbReference type="PROSITE" id="PS50110"/>
    </source>
</evidence>
<dbReference type="Gene3D" id="6.10.250.690">
    <property type="match status" value="1"/>
</dbReference>
<dbReference type="SMART" id="SM00448">
    <property type="entry name" value="REC"/>
    <property type="match status" value="1"/>
</dbReference>
<dbReference type="AlphaFoldDB" id="A0A162TJR5"/>
<comment type="function">
    <text evidence="7">May play the central regulatory role in sporulation. It may be an element of the effector pathway responsible for the activation of sporulation genes in response to nutritional stress. Spo0A may act in concert with spo0H (a sigma factor) to control the expression of some genes that are critical to the sporulation process.</text>
</comment>
<dbReference type="InterPro" id="IPR039420">
    <property type="entry name" value="WalR-like"/>
</dbReference>
<evidence type="ECO:0000256" key="3">
    <source>
        <dbReference type="ARBA" id="ARBA00023012"/>
    </source>
</evidence>
<organism evidence="12 13">
    <name type="scientific">Clostridium magnum DSM 2767</name>
    <dbReference type="NCBI Taxonomy" id="1121326"/>
    <lineage>
        <taxon>Bacteria</taxon>
        <taxon>Bacillati</taxon>
        <taxon>Bacillota</taxon>
        <taxon>Clostridia</taxon>
        <taxon>Eubacteriales</taxon>
        <taxon>Clostridiaceae</taxon>
        <taxon>Clostridium</taxon>
    </lineage>
</organism>
<evidence type="ECO:0000259" key="11">
    <source>
        <dbReference type="PROSITE" id="PS51755"/>
    </source>
</evidence>
<comment type="caution">
    <text evidence="12">The sequence shown here is derived from an EMBL/GenBank/DDBJ whole genome shotgun (WGS) entry which is preliminary data.</text>
</comment>
<dbReference type="STRING" id="1121326.CLMAG_25480"/>
<keyword evidence="2 8" id="KW-0597">Phosphoprotein</keyword>
<evidence type="ECO:0000313" key="13">
    <source>
        <dbReference type="Proteomes" id="UP000076603"/>
    </source>
</evidence>
<dbReference type="FunFam" id="1.10.10.10:FF:000018">
    <property type="entry name" value="DNA-binding response regulator ResD"/>
    <property type="match status" value="1"/>
</dbReference>
<keyword evidence="4" id="KW-0805">Transcription regulation</keyword>